<dbReference type="AlphaFoldDB" id="A0A0E9TBG0"/>
<sequence length="59" mass="6931">MSFIRIKPDDGCHYARIQQNIMCHISCKWVKTLFKYYNSAKVKPCIQSLEAPSTFLIYT</sequence>
<dbReference type="EMBL" id="GBXM01057528">
    <property type="protein sequence ID" value="JAH51049.1"/>
    <property type="molecule type" value="Transcribed_RNA"/>
</dbReference>
<reference evidence="1" key="1">
    <citation type="submission" date="2014-11" db="EMBL/GenBank/DDBJ databases">
        <authorList>
            <person name="Amaro Gonzalez C."/>
        </authorList>
    </citation>
    <scope>NUCLEOTIDE SEQUENCE</scope>
</reference>
<accession>A0A0E9TBG0</accession>
<organism evidence="1">
    <name type="scientific">Anguilla anguilla</name>
    <name type="common">European freshwater eel</name>
    <name type="synonym">Muraena anguilla</name>
    <dbReference type="NCBI Taxonomy" id="7936"/>
    <lineage>
        <taxon>Eukaryota</taxon>
        <taxon>Metazoa</taxon>
        <taxon>Chordata</taxon>
        <taxon>Craniata</taxon>
        <taxon>Vertebrata</taxon>
        <taxon>Euteleostomi</taxon>
        <taxon>Actinopterygii</taxon>
        <taxon>Neopterygii</taxon>
        <taxon>Teleostei</taxon>
        <taxon>Anguilliformes</taxon>
        <taxon>Anguillidae</taxon>
        <taxon>Anguilla</taxon>
    </lineage>
</organism>
<evidence type="ECO:0000313" key="1">
    <source>
        <dbReference type="EMBL" id="JAH51049.1"/>
    </source>
</evidence>
<reference evidence="1" key="2">
    <citation type="journal article" date="2015" name="Fish Shellfish Immunol.">
        <title>Early steps in the European eel (Anguilla anguilla)-Vibrio vulnificus interaction in the gills: Role of the RtxA13 toxin.</title>
        <authorList>
            <person name="Callol A."/>
            <person name="Pajuelo D."/>
            <person name="Ebbesson L."/>
            <person name="Teles M."/>
            <person name="MacKenzie S."/>
            <person name="Amaro C."/>
        </authorList>
    </citation>
    <scope>NUCLEOTIDE SEQUENCE</scope>
</reference>
<name>A0A0E9TBG0_ANGAN</name>
<protein>
    <submittedName>
        <fullName evidence="1">Uncharacterized protein</fullName>
    </submittedName>
</protein>
<proteinExistence type="predicted"/>